<dbReference type="Proteomes" id="UP000036951">
    <property type="component" value="Unassembled WGS sequence"/>
</dbReference>
<evidence type="ECO:0000313" key="4">
    <source>
        <dbReference type="EMBL" id="KOO69059.1"/>
    </source>
</evidence>
<comment type="catalytic activity">
    <reaction evidence="2">
        <text>2,5-diamino-6-hydroxy-4-(5-phosphoribosylamino)-pyrimidine + H2O = 2,5,6-triamino-4-hydroxypyrimidine + D-ribose 5-phosphate</text>
        <dbReference type="Rhea" id="RHEA:23436"/>
        <dbReference type="ChEBI" id="CHEBI:15377"/>
        <dbReference type="ChEBI" id="CHEBI:58614"/>
        <dbReference type="ChEBI" id="CHEBI:78346"/>
        <dbReference type="ChEBI" id="CHEBI:137796"/>
    </reaction>
</comment>
<dbReference type="RefSeq" id="WP_053397865.1">
    <property type="nucleotide sequence ID" value="NZ_LFQU01000005.1"/>
</dbReference>
<proteinExistence type="predicted"/>
<dbReference type="OrthoDB" id="67297at2"/>
<gene>
    <name evidence="4" type="ORF">ACU52_04065</name>
</gene>
<protein>
    <recommendedName>
        <fullName evidence="3">NADAR domain-containing protein</fullName>
    </recommendedName>
</protein>
<dbReference type="Gene3D" id="1.10.357.40">
    <property type="entry name" value="YbiA-like"/>
    <property type="match status" value="1"/>
</dbReference>
<sequence>MSFYSIAPFIEKYYPQYYSIKDYPKEQCVTIHKVKEEWGILSNFGRTPIVVNGVEFKSAEQLFQMMKFKDKDVLLDIYGAGNPKMKAKKWERAYRRSDWGQMIVDAIKFCLQCKYDQNADFREKLKDTDNRYIVEDQTTFRKKYADTWGVKLVDDKYVGPNLQGRLLMELRDNGKLTYSLSDDALDFVNLLK</sequence>
<feature type="domain" description="NADAR" evidence="3">
    <location>
        <begin position="35"/>
        <end position="172"/>
    </location>
</feature>
<organism evidence="4 5">
    <name type="scientific">Xylanibacter rarus</name>
    <dbReference type="NCBI Taxonomy" id="1676614"/>
    <lineage>
        <taxon>Bacteria</taxon>
        <taxon>Pseudomonadati</taxon>
        <taxon>Bacteroidota</taxon>
        <taxon>Bacteroidia</taxon>
        <taxon>Bacteroidales</taxon>
        <taxon>Prevotellaceae</taxon>
        <taxon>Xylanibacter</taxon>
    </lineage>
</organism>
<comment type="catalytic activity">
    <reaction evidence="1">
        <text>5-amino-6-(5-phospho-D-ribosylamino)uracil + H2O = 5,6-diaminouracil + D-ribose 5-phosphate</text>
        <dbReference type="Rhea" id="RHEA:55020"/>
        <dbReference type="ChEBI" id="CHEBI:15377"/>
        <dbReference type="ChEBI" id="CHEBI:46252"/>
        <dbReference type="ChEBI" id="CHEBI:58453"/>
        <dbReference type="ChEBI" id="CHEBI:78346"/>
    </reaction>
</comment>
<comment type="caution">
    <text evidence="4">The sequence shown here is derived from an EMBL/GenBank/DDBJ whole genome shotgun (WGS) entry which is preliminary data.</text>
</comment>
<evidence type="ECO:0000259" key="3">
    <source>
        <dbReference type="Pfam" id="PF08719"/>
    </source>
</evidence>
<evidence type="ECO:0000313" key="5">
    <source>
        <dbReference type="Proteomes" id="UP000036951"/>
    </source>
</evidence>
<name>A0A8E1QZZ8_9BACT</name>
<evidence type="ECO:0000256" key="1">
    <source>
        <dbReference type="ARBA" id="ARBA00000022"/>
    </source>
</evidence>
<dbReference type="Pfam" id="PF08719">
    <property type="entry name" value="NADAR"/>
    <property type="match status" value="1"/>
</dbReference>
<accession>A0A8E1QZZ8</accession>
<keyword evidence="5" id="KW-1185">Reference proteome</keyword>
<dbReference type="SUPFAM" id="SSF143990">
    <property type="entry name" value="YbiA-like"/>
    <property type="match status" value="1"/>
</dbReference>
<dbReference type="EMBL" id="LFQU01000005">
    <property type="protein sequence ID" value="KOO69059.1"/>
    <property type="molecule type" value="Genomic_DNA"/>
</dbReference>
<evidence type="ECO:0000256" key="2">
    <source>
        <dbReference type="ARBA" id="ARBA00000751"/>
    </source>
</evidence>
<dbReference type="InterPro" id="IPR037238">
    <property type="entry name" value="YbiA-like_sf"/>
</dbReference>
<dbReference type="AlphaFoldDB" id="A0A8E1QZZ8"/>
<dbReference type="CDD" id="cd15457">
    <property type="entry name" value="NADAR"/>
    <property type="match status" value="1"/>
</dbReference>
<dbReference type="InterPro" id="IPR012816">
    <property type="entry name" value="NADAR"/>
</dbReference>
<reference evidence="4 5" key="1">
    <citation type="submission" date="2015-06" db="EMBL/GenBank/DDBJ databases">
        <title>Prevotella sp. 109, sp. nov., a novel member of the family Prevotellaceae isolated from human faeces.</title>
        <authorList>
            <person name="Shkoporov A.N."/>
            <person name="Chaplin A.V."/>
            <person name="Kafarskaia L.I."/>
            <person name="Efimov B.A."/>
        </authorList>
    </citation>
    <scope>NUCLEOTIDE SEQUENCE [LARGE SCALE GENOMIC DNA]</scope>
    <source>
        <strain evidence="4 5">109</strain>
    </source>
</reference>